<evidence type="ECO:0000256" key="3">
    <source>
        <dbReference type="ARBA" id="ARBA00023163"/>
    </source>
</evidence>
<dbReference type="GO" id="GO:0043565">
    <property type="term" value="F:sequence-specific DNA binding"/>
    <property type="evidence" value="ECO:0007669"/>
    <property type="project" value="InterPro"/>
</dbReference>
<dbReference type="PANTHER" id="PTHR43280">
    <property type="entry name" value="ARAC-FAMILY TRANSCRIPTIONAL REGULATOR"/>
    <property type="match status" value="1"/>
</dbReference>
<organism evidence="5 6">
    <name type="scientific">Halioglobus japonicus</name>
    <dbReference type="NCBI Taxonomy" id="930805"/>
    <lineage>
        <taxon>Bacteria</taxon>
        <taxon>Pseudomonadati</taxon>
        <taxon>Pseudomonadota</taxon>
        <taxon>Gammaproteobacteria</taxon>
        <taxon>Cellvibrionales</taxon>
        <taxon>Halieaceae</taxon>
        <taxon>Halioglobus</taxon>
    </lineage>
</organism>
<keyword evidence="3" id="KW-0804">Transcription</keyword>
<dbReference type="InterPro" id="IPR032710">
    <property type="entry name" value="NTF2-like_dom_sf"/>
</dbReference>
<evidence type="ECO:0000256" key="1">
    <source>
        <dbReference type="ARBA" id="ARBA00023015"/>
    </source>
</evidence>
<feature type="domain" description="HTH araC/xylS-type" evidence="4">
    <location>
        <begin position="411"/>
        <end position="514"/>
    </location>
</feature>
<dbReference type="GO" id="GO:0003700">
    <property type="term" value="F:DNA-binding transcription factor activity"/>
    <property type="evidence" value="ECO:0007669"/>
    <property type="project" value="InterPro"/>
</dbReference>
<evidence type="ECO:0000259" key="4">
    <source>
        <dbReference type="PROSITE" id="PS01124"/>
    </source>
</evidence>
<dbReference type="InterPro" id="IPR018062">
    <property type="entry name" value="HTH_AraC-typ_CS"/>
</dbReference>
<dbReference type="PRINTS" id="PR00032">
    <property type="entry name" value="HTHARAC"/>
</dbReference>
<name>A0AAP8MCW8_9GAMM</name>
<protein>
    <recommendedName>
        <fullName evidence="4">HTH araC/xylS-type domain-containing protein</fullName>
    </recommendedName>
</protein>
<dbReference type="SUPFAM" id="SSF46689">
    <property type="entry name" value="Homeodomain-like"/>
    <property type="match status" value="1"/>
</dbReference>
<keyword evidence="1" id="KW-0805">Transcription regulation</keyword>
<dbReference type="AlphaFoldDB" id="A0AAP8MCW8"/>
<dbReference type="InterPro" id="IPR037401">
    <property type="entry name" value="SnoaL-like"/>
</dbReference>
<keyword evidence="6" id="KW-1185">Reference proteome</keyword>
<dbReference type="PROSITE" id="PS00041">
    <property type="entry name" value="HTH_ARAC_FAMILY_1"/>
    <property type="match status" value="1"/>
</dbReference>
<dbReference type="PANTHER" id="PTHR43280:SF29">
    <property type="entry name" value="ARAC-FAMILY TRANSCRIPTIONAL REGULATOR"/>
    <property type="match status" value="1"/>
</dbReference>
<dbReference type="Pfam" id="PF12680">
    <property type="entry name" value="SnoaL_2"/>
    <property type="match status" value="2"/>
</dbReference>
<dbReference type="InterPro" id="IPR018060">
    <property type="entry name" value="HTH_AraC"/>
</dbReference>
<evidence type="ECO:0000313" key="5">
    <source>
        <dbReference type="EMBL" id="PLW85249.1"/>
    </source>
</evidence>
<dbReference type="RefSeq" id="WP_084198086.1">
    <property type="nucleotide sequence ID" value="NZ_BMYL01000010.1"/>
</dbReference>
<dbReference type="Proteomes" id="UP000235162">
    <property type="component" value="Unassembled WGS sequence"/>
</dbReference>
<dbReference type="Pfam" id="PF12833">
    <property type="entry name" value="HTH_18"/>
    <property type="match status" value="1"/>
</dbReference>
<reference evidence="5 6" key="1">
    <citation type="submission" date="2018-01" db="EMBL/GenBank/DDBJ databases">
        <title>The draft genome sequence of Halioglobus japonicus S1-36.</title>
        <authorList>
            <person name="Du Z.-J."/>
            <person name="Shi M.-J."/>
        </authorList>
    </citation>
    <scope>NUCLEOTIDE SEQUENCE [LARGE SCALE GENOMIC DNA]</scope>
    <source>
        <strain evidence="5 6">S1-36</strain>
    </source>
</reference>
<gene>
    <name evidence="5" type="ORF">C0029_11450</name>
</gene>
<dbReference type="Gene3D" id="3.10.450.50">
    <property type="match status" value="3"/>
</dbReference>
<proteinExistence type="predicted"/>
<dbReference type="SMART" id="SM00342">
    <property type="entry name" value="HTH_ARAC"/>
    <property type="match status" value="1"/>
</dbReference>
<accession>A0AAP8MCW8</accession>
<dbReference type="SUPFAM" id="SSF54427">
    <property type="entry name" value="NTF2-like"/>
    <property type="match status" value="3"/>
</dbReference>
<sequence>MATENELRSIVHRYFDCWNRHAATDAAEFFCEDGILYDGYLKESFRGAVIKEYIESTLDEVPNLKFEIVDELYSPAENRCVLQVLSTWINAGDSATCAVESAEFFEIENGRIKSEKSFYQWRSADSLTDQDRALITRYIQSWNDYDAAEVSDCFTENGIYEDAVTKQRYFGKELPVYIQSCLREGTDLRYELLDDASRISDRRVLIQTLTSGFDKPDGRYFEQESIEILDIEDGRILSTKVFYEDIVLDAYTADQVDLAASYIQCWSQRDTSALLAKLTDNAVFEDAVSGEKMGFDALAGYCDKVYARVPDLVVEHVSDISLTAADSIVFRVVSRGHCGIERPFSVDCMIVLKITGEKINAVQVFYENVDEQEVREKQAPAVRVGVDVSSAMRRKYQRSGLSDADKNLYKVRLSSVMHDQKIFKDNDLSLPKLASFIGISSNHLSQLINSEFGVNFFDFVNRMRIEESKVLLRDEQCKDTILKIAIEVGFNSTSTFYSAFKKFTGESPIKYRKHASQGLKAVLPIDRQKPIRESGTR</sequence>
<comment type="caution">
    <text evidence="5">The sequence shown here is derived from an EMBL/GenBank/DDBJ whole genome shotgun (WGS) entry which is preliminary data.</text>
</comment>
<dbReference type="InterPro" id="IPR009057">
    <property type="entry name" value="Homeodomain-like_sf"/>
</dbReference>
<keyword evidence="2" id="KW-0238">DNA-binding</keyword>
<evidence type="ECO:0000313" key="6">
    <source>
        <dbReference type="Proteomes" id="UP000235162"/>
    </source>
</evidence>
<dbReference type="PROSITE" id="PS01124">
    <property type="entry name" value="HTH_ARAC_FAMILY_2"/>
    <property type="match status" value="1"/>
</dbReference>
<evidence type="ECO:0000256" key="2">
    <source>
        <dbReference type="ARBA" id="ARBA00023125"/>
    </source>
</evidence>
<dbReference type="Gene3D" id="1.10.10.60">
    <property type="entry name" value="Homeodomain-like"/>
    <property type="match status" value="2"/>
</dbReference>
<dbReference type="EMBL" id="PKUR01000003">
    <property type="protein sequence ID" value="PLW85249.1"/>
    <property type="molecule type" value="Genomic_DNA"/>
</dbReference>
<dbReference type="KEGG" id="hja:BST95_02880"/>
<dbReference type="InterPro" id="IPR020449">
    <property type="entry name" value="Tscrpt_reg_AraC-type_HTH"/>
</dbReference>